<evidence type="ECO:0000313" key="2">
    <source>
        <dbReference type="Proteomes" id="UP001177021"/>
    </source>
</evidence>
<organism evidence="1 2">
    <name type="scientific">Trifolium pratense</name>
    <name type="common">Red clover</name>
    <dbReference type="NCBI Taxonomy" id="57577"/>
    <lineage>
        <taxon>Eukaryota</taxon>
        <taxon>Viridiplantae</taxon>
        <taxon>Streptophyta</taxon>
        <taxon>Embryophyta</taxon>
        <taxon>Tracheophyta</taxon>
        <taxon>Spermatophyta</taxon>
        <taxon>Magnoliopsida</taxon>
        <taxon>eudicotyledons</taxon>
        <taxon>Gunneridae</taxon>
        <taxon>Pentapetalae</taxon>
        <taxon>rosids</taxon>
        <taxon>fabids</taxon>
        <taxon>Fabales</taxon>
        <taxon>Fabaceae</taxon>
        <taxon>Papilionoideae</taxon>
        <taxon>50 kb inversion clade</taxon>
        <taxon>NPAAA clade</taxon>
        <taxon>Hologalegina</taxon>
        <taxon>IRL clade</taxon>
        <taxon>Trifolieae</taxon>
        <taxon>Trifolium</taxon>
    </lineage>
</organism>
<reference evidence="1" key="1">
    <citation type="submission" date="2023-10" db="EMBL/GenBank/DDBJ databases">
        <authorList>
            <person name="Rodriguez Cubillos JULIANA M."/>
            <person name="De Vega J."/>
        </authorList>
    </citation>
    <scope>NUCLEOTIDE SEQUENCE</scope>
</reference>
<evidence type="ECO:0000313" key="1">
    <source>
        <dbReference type="EMBL" id="CAJ2669337.1"/>
    </source>
</evidence>
<keyword evidence="2" id="KW-1185">Reference proteome</keyword>
<sequence length="183" mass="20324">MGGKKIENTMSRLSSILVVFLLCVAFVYADKFVDVNTICKKAKNHSFCSALLNSNPSKSRDLVSLALYTIHVGHINATNALNLSDTLVAKSSHDLEAYTYYSVCSNDFKEIVNILKVAQVDLKSKNYKYLSIYVENIRTHVSNCIDAKYPIAYPDPSLLPKYAAIVDQDAQIFSIIANYLGQA</sequence>
<gene>
    <name evidence="1" type="ORF">MILVUS5_LOCUS33565</name>
</gene>
<accession>A0ACB0LIK5</accession>
<comment type="caution">
    <text evidence="1">The sequence shown here is derived from an EMBL/GenBank/DDBJ whole genome shotgun (WGS) entry which is preliminary data.</text>
</comment>
<dbReference type="Proteomes" id="UP001177021">
    <property type="component" value="Unassembled WGS sequence"/>
</dbReference>
<protein>
    <submittedName>
        <fullName evidence="1">Uncharacterized protein</fullName>
    </submittedName>
</protein>
<name>A0ACB0LIK5_TRIPR</name>
<proteinExistence type="predicted"/>
<dbReference type="EMBL" id="CASHSV030000615">
    <property type="protein sequence ID" value="CAJ2669337.1"/>
    <property type="molecule type" value="Genomic_DNA"/>
</dbReference>